<gene>
    <name evidence="2" type="ORF">Pla144_23450</name>
</gene>
<dbReference type="OrthoDB" id="279540at2"/>
<proteinExistence type="predicted"/>
<dbReference type="RefSeq" id="WP_146450758.1">
    <property type="nucleotide sequence ID" value="NZ_SJPS01000003.1"/>
</dbReference>
<evidence type="ECO:0008006" key="4">
    <source>
        <dbReference type="Google" id="ProtNLM"/>
    </source>
</evidence>
<dbReference type="Proteomes" id="UP000318437">
    <property type="component" value="Unassembled WGS sequence"/>
</dbReference>
<feature type="compositionally biased region" description="Polar residues" evidence="1">
    <location>
        <begin position="339"/>
        <end position="350"/>
    </location>
</feature>
<dbReference type="AlphaFoldDB" id="A0A5C6CT54"/>
<evidence type="ECO:0000313" key="3">
    <source>
        <dbReference type="Proteomes" id="UP000318437"/>
    </source>
</evidence>
<sequence length="870" mass="96335">MVPPTGNSPLFDVAEIRRALDLLLLPDQVTEVRILNGTTSKDRWTGTYSGYFDDREKLIESLGCIRSATGIYIIPNPVDESLLARACNRIIRTPKGQSTSDNDIKRRRWLLIDCDAVRPAGISASDEEHEAALARARRIYGYLSKRGWPEPIVADSGNGGHLLYLIDLPRGDEGLVQRVLAALAELFDDDIVKVDVKVANPARIWKLYGTLACKGDNIPFRPHRMSKILSAPGTLVEVSLRQLESAALPASSPSPNRPTQTSFDIDEFIQKHQLDVSDPHDYQGGRCWKFQTSPMCDHGGDGSFLIQFPNGALAASCHHNSCSWNWHDLRNKFDPRPQNKPSGDKTSSNHGSREVLSPPGLNIIPRAVPFPVQALPRCIRHFVEAAAEAIGCDPSFIALPLLGCLAEIIGNRRVIELKATWTEPAIIWAVIIGKSGSAKSPALNLATRYLKEIQKAAFETHAVLLEQHKVAAANYDKDYAKWKTDKKGHDDPPEKPKEPVCRRYITSDSTIEALVNLLAVQPDGVLVVRDELAGWVNGIAEYKGGKGSDLGHWLAFWSAQPVTIDRKTGAIKTVHVPRASANIVGGIQPGILRTAIGREHMQDGLCARLLLAMPETNPIKWSERVIDSNVELLLQEVFAQLASLEADFDEDEHPIPVRMQLTPEAKTLWVEYYNRHRQEMTGLDDDSTSAWSKLEAYTARFALIFQLCDWAAGDASGENQIDAQAMDSAIELSDWFGAESLRMYAVLSESDEQRDTRELLDLIRRRGGSVTPRELARSSRRYREAGVAEATLEELVRMKYGRWEMQASGPKGGAPTQEFVLADTGAGDTTIKISEQEEVLSPATGHFVFPEDPVNRLFAEAVDPDLYEVS</sequence>
<comment type="caution">
    <text evidence="2">The sequence shown here is derived from an EMBL/GenBank/DDBJ whole genome shotgun (WGS) entry which is preliminary data.</text>
</comment>
<dbReference type="EMBL" id="SJPS01000003">
    <property type="protein sequence ID" value="TWU27568.1"/>
    <property type="molecule type" value="Genomic_DNA"/>
</dbReference>
<keyword evidence="3" id="KW-1185">Reference proteome</keyword>
<dbReference type="InterPro" id="IPR025048">
    <property type="entry name" value="DUF3987"/>
</dbReference>
<reference evidence="2 3" key="1">
    <citation type="submission" date="2019-02" db="EMBL/GenBank/DDBJ databases">
        <title>Deep-cultivation of Planctomycetes and their phenomic and genomic characterization uncovers novel biology.</title>
        <authorList>
            <person name="Wiegand S."/>
            <person name="Jogler M."/>
            <person name="Boedeker C."/>
            <person name="Pinto D."/>
            <person name="Vollmers J."/>
            <person name="Rivas-Marin E."/>
            <person name="Kohn T."/>
            <person name="Peeters S.H."/>
            <person name="Heuer A."/>
            <person name="Rast P."/>
            <person name="Oberbeckmann S."/>
            <person name="Bunk B."/>
            <person name="Jeske O."/>
            <person name="Meyerdierks A."/>
            <person name="Storesund J.E."/>
            <person name="Kallscheuer N."/>
            <person name="Luecker S."/>
            <person name="Lage O.M."/>
            <person name="Pohl T."/>
            <person name="Merkel B.J."/>
            <person name="Hornburger P."/>
            <person name="Mueller R.-W."/>
            <person name="Bruemmer F."/>
            <person name="Labrenz M."/>
            <person name="Spormann A.M."/>
            <person name="Op Den Camp H."/>
            <person name="Overmann J."/>
            <person name="Amann R."/>
            <person name="Jetten M.S.M."/>
            <person name="Mascher T."/>
            <person name="Medema M.H."/>
            <person name="Devos D.P."/>
            <person name="Kaster A.-K."/>
            <person name="Ovreas L."/>
            <person name="Rohde M."/>
            <person name="Galperin M.Y."/>
            <person name="Jogler C."/>
        </authorList>
    </citation>
    <scope>NUCLEOTIDE SEQUENCE [LARGE SCALE GENOMIC DNA]</scope>
    <source>
        <strain evidence="2 3">Pla144</strain>
    </source>
</reference>
<evidence type="ECO:0000313" key="2">
    <source>
        <dbReference type="EMBL" id="TWU27568.1"/>
    </source>
</evidence>
<feature type="region of interest" description="Disordered" evidence="1">
    <location>
        <begin position="333"/>
        <end position="355"/>
    </location>
</feature>
<accession>A0A5C6CT54</accession>
<protein>
    <recommendedName>
        <fullName evidence="4">DUF3987 domain-containing protein</fullName>
    </recommendedName>
</protein>
<dbReference type="Pfam" id="PF13148">
    <property type="entry name" value="DUF3987"/>
    <property type="match status" value="1"/>
</dbReference>
<evidence type="ECO:0000256" key="1">
    <source>
        <dbReference type="SAM" id="MobiDB-lite"/>
    </source>
</evidence>
<organism evidence="2 3">
    <name type="scientific">Bythopirellula polymerisocia</name>
    <dbReference type="NCBI Taxonomy" id="2528003"/>
    <lineage>
        <taxon>Bacteria</taxon>
        <taxon>Pseudomonadati</taxon>
        <taxon>Planctomycetota</taxon>
        <taxon>Planctomycetia</taxon>
        <taxon>Pirellulales</taxon>
        <taxon>Lacipirellulaceae</taxon>
        <taxon>Bythopirellula</taxon>
    </lineage>
</organism>
<name>A0A5C6CT54_9BACT</name>